<keyword evidence="13" id="KW-0732">Signal</keyword>
<protein>
    <recommendedName>
        <fullName evidence="12">Mannosyltransferase</fullName>
        <ecNumber evidence="12">2.4.1.-</ecNumber>
    </recommendedName>
</protein>
<reference evidence="14" key="2">
    <citation type="journal article" date="2023" name="IMA Fungus">
        <title>Comparative genomic study of the Penicillium genus elucidates a diverse pangenome and 15 lateral gene transfer events.</title>
        <authorList>
            <person name="Petersen C."/>
            <person name="Sorensen T."/>
            <person name="Nielsen M.R."/>
            <person name="Sondergaard T.E."/>
            <person name="Sorensen J.L."/>
            <person name="Fitzpatrick D.A."/>
            <person name="Frisvad J.C."/>
            <person name="Nielsen K.L."/>
        </authorList>
    </citation>
    <scope>NUCLEOTIDE SEQUENCE</scope>
    <source>
        <strain evidence="14">IBT 19713</strain>
    </source>
</reference>
<feature type="transmembrane region" description="Helical" evidence="12">
    <location>
        <begin position="273"/>
        <end position="295"/>
    </location>
</feature>
<feature type="transmembrane region" description="Helical" evidence="12">
    <location>
        <begin position="307"/>
        <end position="326"/>
    </location>
</feature>
<organism evidence="14 15">
    <name type="scientific">Penicillium chermesinum</name>
    <dbReference type="NCBI Taxonomy" id="63820"/>
    <lineage>
        <taxon>Eukaryota</taxon>
        <taxon>Fungi</taxon>
        <taxon>Dikarya</taxon>
        <taxon>Ascomycota</taxon>
        <taxon>Pezizomycotina</taxon>
        <taxon>Eurotiomycetes</taxon>
        <taxon>Eurotiomycetidae</taxon>
        <taxon>Eurotiales</taxon>
        <taxon>Aspergillaceae</taxon>
        <taxon>Penicillium</taxon>
    </lineage>
</organism>
<comment type="pathway">
    <text evidence="2">Protein modification; protein glycosylation.</text>
</comment>
<dbReference type="RefSeq" id="XP_058326062.1">
    <property type="nucleotide sequence ID" value="XM_058479494.1"/>
</dbReference>
<keyword evidence="9 12" id="KW-0472">Membrane</keyword>
<evidence type="ECO:0000256" key="5">
    <source>
        <dbReference type="ARBA" id="ARBA00022679"/>
    </source>
</evidence>
<proteinExistence type="inferred from homology"/>
<accession>A0A9W9TC87</accession>
<keyword evidence="5" id="KW-0808">Transferase</keyword>
<sequence>MKHGLGVALLVLLLAALIVLHAVVAPYTKVEESFHVQATHDILAFGLPYEKGLEYVNYDHFVFPGAVPRTAVGAAALAKVSQGLLALNVDIDHQILSRVALGLYNALALGVFAHGVLRSFGRTVAVWYLVLQGSQFHLIYYASRPLSNMFAFGLTTFSLRFALPDKLPLNAARSGLHENAGQLSLILLTFAGVVFRSELAVLVATTTLYLLASRRITLLSCIKAGLLGLSLGLCTTVPIDSQFWQRWPLWPELEAFVFNVVHGQSSEWGIEPWSFYFLNALPRLLLNPATYLLALPIALRQPATRHPALSLLTPSLTFVALYSFMPHKEWRFIIYIIPALTASAALGAGYLWTHRARSLFARTASRLLVLSTLFSFLLSTFVLLPASAANYPGAHALNALHRYHARTAPVQDTDVEPDSVTVYLGNLACQTGVTRFLQLPDSHWVYDKTEDEAAKASFEFWDRFDYALVEAGRDPTFADDDEVRLRAALPEAQWEVVEVVDGFAGVSVLRPGVQADGDAERWVLRSLGGESAAGLYERGRDIVRQAVLRGWWVELKMRPKIKVLKRV</sequence>
<keyword evidence="8 12" id="KW-1133">Transmembrane helix</keyword>
<feature type="transmembrane region" description="Helical" evidence="12">
    <location>
        <begin position="224"/>
        <end position="244"/>
    </location>
</feature>
<feature type="transmembrane region" description="Helical" evidence="12">
    <location>
        <begin position="95"/>
        <end position="117"/>
    </location>
</feature>
<feature type="transmembrane region" description="Helical" evidence="12">
    <location>
        <begin position="183"/>
        <end position="212"/>
    </location>
</feature>
<evidence type="ECO:0000256" key="7">
    <source>
        <dbReference type="ARBA" id="ARBA00022824"/>
    </source>
</evidence>
<comment type="subcellular location">
    <subcellularLocation>
        <location evidence="1 12">Endoplasmic reticulum membrane</location>
        <topology evidence="1 12">Multi-pass membrane protein</topology>
    </subcellularLocation>
</comment>
<feature type="transmembrane region" description="Helical" evidence="12">
    <location>
        <begin position="364"/>
        <end position="384"/>
    </location>
</feature>
<evidence type="ECO:0000256" key="3">
    <source>
        <dbReference type="ARBA" id="ARBA00007063"/>
    </source>
</evidence>
<feature type="chain" id="PRO_5040770820" description="Mannosyltransferase" evidence="13">
    <location>
        <begin position="26"/>
        <end position="567"/>
    </location>
</feature>
<keyword evidence="4 12" id="KW-0328">Glycosyltransferase</keyword>
<dbReference type="PANTHER" id="PTHR22760:SF1">
    <property type="entry name" value="DOL-P-MAN:MAN(7)GLCNAC(2)-PP-DOL ALPHA-1,6-MANNOSYLTRANSFERASE"/>
    <property type="match status" value="1"/>
</dbReference>
<evidence type="ECO:0000256" key="11">
    <source>
        <dbReference type="ARBA" id="ARBA00048899"/>
    </source>
</evidence>
<evidence type="ECO:0000256" key="2">
    <source>
        <dbReference type="ARBA" id="ARBA00004922"/>
    </source>
</evidence>
<dbReference type="Proteomes" id="UP001150941">
    <property type="component" value="Unassembled WGS sequence"/>
</dbReference>
<dbReference type="GO" id="GO:0006487">
    <property type="term" value="P:protein N-linked glycosylation"/>
    <property type="evidence" value="ECO:0007669"/>
    <property type="project" value="TreeGrafter"/>
</dbReference>
<keyword evidence="6 12" id="KW-0812">Transmembrane</keyword>
<feature type="transmembrane region" description="Helical" evidence="12">
    <location>
        <begin position="332"/>
        <end position="352"/>
    </location>
</feature>
<dbReference type="GO" id="GO:0052917">
    <property type="term" value="F:dol-P-Man:Man(7)GlcNAc(2)-PP-Dol alpha-1,6-mannosyltransferase activity"/>
    <property type="evidence" value="ECO:0007669"/>
    <property type="project" value="UniProtKB-EC"/>
</dbReference>
<comment type="catalytic activity">
    <reaction evidence="11">
        <text>an alpha-D-Man-(1-&gt;2)-alpha-D-Man-(1-&gt;2)-alpha-D-Man-(1-&gt;3)-[alpha-D-Man-(1-&gt;2)-alpha-D-Man-(1-&gt;3)-alpha-D-Man-(1-&gt;6)]-beta-D-Man-(1-&gt;4)-beta-D-GlcNAc-(1-&gt;4)-alpha-D-GlcNAc-diphospho-di-trans,poly-cis-dolichol + a di-trans,poly-cis-dolichyl beta-D-mannosyl phosphate = an alpha-D-Man-(1-&gt;2)-alpha-D-Man-(1-&gt;2)-alpha-D-Man-(1-&gt;3)-[alpha-D-Man-(1-&gt;2)-alpha-D-Man-(1-&gt;3)-[alpha-D-Man-(1-&gt;6)]-alpha-D-Man-(1-&gt;6)]-beta-D-Man-(1-&gt;4)-beta-D-GlcNAc-(1-&gt;4)-alpha-D-GlcNAc-diphospho-di-trans,poly-cis-dolichol + a di-trans,poly-cis-dolichyl phosphate + H(+)</text>
        <dbReference type="Rhea" id="RHEA:29535"/>
        <dbReference type="Rhea" id="RHEA-COMP:19498"/>
        <dbReference type="Rhea" id="RHEA-COMP:19501"/>
        <dbReference type="Rhea" id="RHEA-COMP:19518"/>
        <dbReference type="Rhea" id="RHEA-COMP:19519"/>
        <dbReference type="ChEBI" id="CHEBI:15378"/>
        <dbReference type="ChEBI" id="CHEBI:57683"/>
        <dbReference type="ChEBI" id="CHEBI:58211"/>
        <dbReference type="ChEBI" id="CHEBI:132517"/>
        <dbReference type="ChEBI" id="CHEBI:132519"/>
        <dbReference type="EC" id="2.4.1.260"/>
    </reaction>
    <physiologicalReaction direction="left-to-right" evidence="11">
        <dbReference type="Rhea" id="RHEA:29536"/>
    </physiologicalReaction>
</comment>
<dbReference type="EC" id="2.4.1.-" evidence="12"/>
<dbReference type="AlphaFoldDB" id="A0A9W9TC87"/>
<comment type="similarity">
    <text evidence="3 12">Belongs to the glycosyltransferase 22 family.</text>
</comment>
<evidence type="ECO:0000313" key="15">
    <source>
        <dbReference type="Proteomes" id="UP001150941"/>
    </source>
</evidence>
<evidence type="ECO:0000313" key="14">
    <source>
        <dbReference type="EMBL" id="KAJ5217191.1"/>
    </source>
</evidence>
<feature type="signal peptide" evidence="13">
    <location>
        <begin position="1"/>
        <end position="25"/>
    </location>
</feature>
<dbReference type="GO" id="GO:0005789">
    <property type="term" value="C:endoplasmic reticulum membrane"/>
    <property type="evidence" value="ECO:0007669"/>
    <property type="project" value="UniProtKB-SubCell"/>
</dbReference>
<comment type="function">
    <text evidence="10">Mannosyltransferase that operates in the biosynthetic pathway of dolichol-linked oligosaccharides, the glycan precursors employed in protein asparagine (N)-glycosylation. The assembly of dolichol-linked oligosaccharides begins on the cytosolic side of the endoplasmic reticulum membrane and finishes in its lumen. The sequential addition of sugars to dolichol pyrophosphate produces dolichol-linked oligosaccharides containing fourteen sugars, including two GlcNAcs, nine mannoses and three glucoses. Once assembled, the oligosaccharide is transferred from the lipid to nascent proteins by oligosaccharyltransferases. In the lumen of the endoplasmic reticulum, adds the eighth mannose residue in an alpha-1,6 linkage onto Man(7)GlcNAc(2)-PP-dolichol to produce Man(8)GlcNAc(2)-PP-dolichol.</text>
</comment>
<evidence type="ECO:0000256" key="4">
    <source>
        <dbReference type="ARBA" id="ARBA00022676"/>
    </source>
</evidence>
<evidence type="ECO:0000256" key="1">
    <source>
        <dbReference type="ARBA" id="ARBA00004477"/>
    </source>
</evidence>
<reference evidence="14" key="1">
    <citation type="submission" date="2022-11" db="EMBL/GenBank/DDBJ databases">
        <authorList>
            <person name="Petersen C."/>
        </authorList>
    </citation>
    <scope>NUCLEOTIDE SEQUENCE</scope>
    <source>
        <strain evidence="14">IBT 19713</strain>
    </source>
</reference>
<name>A0A9W9TC87_9EURO</name>
<evidence type="ECO:0000256" key="9">
    <source>
        <dbReference type="ARBA" id="ARBA00023136"/>
    </source>
</evidence>
<keyword evidence="7 12" id="KW-0256">Endoplasmic reticulum</keyword>
<keyword evidence="15" id="KW-1185">Reference proteome</keyword>
<gene>
    <name evidence="14" type="ORF">N7468_010199</name>
</gene>
<evidence type="ECO:0000256" key="12">
    <source>
        <dbReference type="RuleBase" id="RU363075"/>
    </source>
</evidence>
<dbReference type="Pfam" id="PF03901">
    <property type="entry name" value="Glyco_transf_22"/>
    <property type="match status" value="1"/>
</dbReference>
<dbReference type="InterPro" id="IPR005599">
    <property type="entry name" value="GPI_mannosylTrfase"/>
</dbReference>
<evidence type="ECO:0000256" key="13">
    <source>
        <dbReference type="SAM" id="SignalP"/>
    </source>
</evidence>
<evidence type="ECO:0000256" key="8">
    <source>
        <dbReference type="ARBA" id="ARBA00022989"/>
    </source>
</evidence>
<evidence type="ECO:0000256" key="10">
    <source>
        <dbReference type="ARBA" id="ARBA00044721"/>
    </source>
</evidence>
<dbReference type="GeneID" id="83206798"/>
<comment type="caution">
    <text evidence="14">The sequence shown here is derived from an EMBL/GenBank/DDBJ whole genome shotgun (WGS) entry which is preliminary data.</text>
</comment>
<dbReference type="EMBL" id="JAPQKS010000008">
    <property type="protein sequence ID" value="KAJ5217191.1"/>
    <property type="molecule type" value="Genomic_DNA"/>
</dbReference>
<dbReference type="OrthoDB" id="19039at2759"/>
<evidence type="ECO:0000256" key="6">
    <source>
        <dbReference type="ARBA" id="ARBA00022692"/>
    </source>
</evidence>
<dbReference type="PANTHER" id="PTHR22760">
    <property type="entry name" value="GLYCOSYLTRANSFERASE"/>
    <property type="match status" value="1"/>
</dbReference>